<dbReference type="PANTHER" id="PTHR16026:SF0">
    <property type="entry name" value="CARTILAGE ACIDIC PROTEIN 1"/>
    <property type="match status" value="1"/>
</dbReference>
<name>A0A521E4N4_9BACT</name>
<proteinExistence type="predicted"/>
<dbReference type="AlphaFoldDB" id="A0A521E4N4"/>
<dbReference type="Gene3D" id="2.130.10.130">
    <property type="entry name" value="Integrin alpha, N-terminal"/>
    <property type="match status" value="3"/>
</dbReference>
<accession>A0A521E4N4</accession>
<evidence type="ECO:0000313" key="3">
    <source>
        <dbReference type="EMBL" id="SMO78812.1"/>
    </source>
</evidence>
<keyword evidence="4" id="KW-1185">Reference proteome</keyword>
<keyword evidence="1" id="KW-0732">Signal</keyword>
<protein>
    <submittedName>
        <fullName evidence="3">FG-GAP repeat-containing protein</fullName>
    </submittedName>
</protein>
<dbReference type="InterPro" id="IPR011519">
    <property type="entry name" value="UnbV_ASPIC"/>
</dbReference>
<dbReference type="InterPro" id="IPR013517">
    <property type="entry name" value="FG-GAP"/>
</dbReference>
<feature type="domain" description="ASPIC/UnbV" evidence="2">
    <location>
        <begin position="546"/>
        <end position="613"/>
    </location>
</feature>
<dbReference type="InterPro" id="IPR028994">
    <property type="entry name" value="Integrin_alpha_N"/>
</dbReference>
<evidence type="ECO:0000256" key="1">
    <source>
        <dbReference type="ARBA" id="ARBA00022729"/>
    </source>
</evidence>
<dbReference type="PANTHER" id="PTHR16026">
    <property type="entry name" value="CARTILAGE ACIDIC PROTEIN 1"/>
    <property type="match status" value="1"/>
</dbReference>
<dbReference type="EMBL" id="FXTH01000013">
    <property type="protein sequence ID" value="SMO78812.1"/>
    <property type="molecule type" value="Genomic_DNA"/>
</dbReference>
<sequence length="1127" mass="124692">MRLNFCRGRSFLVVHKESLIFLSFLVLLLTCSGCRSHKNSERAPLFTSLSPDSTGIKFSNEITVDEAFNSTDFSYIYNGGGVAAGDINNDGLPDLYFTGNMVSSRLYLNKGDFEFEDITRYSGTATNQWAGGASMVDINHDGYLDIYVSMSGPEYSTAEERKNRLFINNGDNTFTESADQYGLADTGYTTHTAFFDYDLDGDLDAFAMNNFAGSFSRDSRTGLRSEVNDGTSRSTDALYRNNGDGTFSDVSREAGIRKEGFSLGIAVADINKDGFPDVYISNDIQTDDLLYINNGDGTFTDKSAAYFKHTSYAGMGADIADFNNDSWPDILQVDMLPPSLEEQQQVTGAVSYDYVQRLKQKGYQRQYTLNTLQLSNGRDRKGNVVFSDIGRLAGIHATDWSWSGLFGDYDNDGFKDIMITNGYPKALNNFDYLMDLNRTSMFGSDSSRKRRAYEMMDQLKGYRAHNYFYRNDGDLTFTDVSEEWGFRQPSFSYGAAQADLDNDGDMDVAVNNMNARAGVYRNETDSLQSSHSLSIRFRGHDANTFGIGARAMLYVEGETLYSRLSPYRGYQSSMAPELHFGLGKRATVDSLMVFWPDGRCQLLKNIAADQLLTVNYSEAESNVAQEQDSAPLFTEMTSSGIDYVHRENAYVDFKREPLLPRMLSRLGPAVATGDVNGDGLDDVYMGGASGYEGKLFIQDEDRTFAVSEHIQPWKSDKAYEDTDAVFFDANGDRRPDLYVVSGGSSHSPAAAQFQDRLYLNAGKGQFVKLENALPRMYTSGSAVKPADFDRDGDMDLFVAGRLVPGQYPRTPRSYLLRNEGDSFEDVTATVAPDLTDPGMITDAAWADFNNDGIADLVTTGVWMPVRFFENRGGRFTDVTASSGLEDQPGWWQSIEKADLDGDGDIDFVAGNAGMNNGYGKNALHLLTGDFDHNSQFDAVLAREKSGQFFPIHGMRSMTLQFPSLRRIQSYQKYAEASMQRLFQEERSTAANHRVAHNFGSSIILNKEEEGFVMEPLPNEAQISSINDLVILDVNGDQNPDLVAAGNTYHTNPGIPRNDAGNGLVLLGDGKGAFRPVSPRRTGFIVPGNVKRLSALSIGGDLAILVANNDDTVQVFQVAGNLQKNRDR</sequence>
<dbReference type="Pfam" id="PF13517">
    <property type="entry name" value="FG-GAP_3"/>
    <property type="match status" value="5"/>
</dbReference>
<dbReference type="Proteomes" id="UP000317593">
    <property type="component" value="Unassembled WGS sequence"/>
</dbReference>
<evidence type="ECO:0000313" key="4">
    <source>
        <dbReference type="Proteomes" id="UP000317593"/>
    </source>
</evidence>
<evidence type="ECO:0000259" key="2">
    <source>
        <dbReference type="Pfam" id="PF07593"/>
    </source>
</evidence>
<dbReference type="InterPro" id="IPR027039">
    <property type="entry name" value="Crtac1"/>
</dbReference>
<reference evidence="3 4" key="1">
    <citation type="submission" date="2017-05" db="EMBL/GenBank/DDBJ databases">
        <authorList>
            <person name="Varghese N."/>
            <person name="Submissions S."/>
        </authorList>
    </citation>
    <scope>NUCLEOTIDE SEQUENCE [LARGE SCALE GENOMIC DNA]</scope>
    <source>
        <strain evidence="3 4">DSM 21194</strain>
    </source>
</reference>
<dbReference type="SUPFAM" id="SSF69318">
    <property type="entry name" value="Integrin alpha N-terminal domain"/>
    <property type="match status" value="3"/>
</dbReference>
<organism evidence="3 4">
    <name type="scientific">Fodinibius sediminis</name>
    <dbReference type="NCBI Taxonomy" id="1214077"/>
    <lineage>
        <taxon>Bacteria</taxon>
        <taxon>Pseudomonadati</taxon>
        <taxon>Balneolota</taxon>
        <taxon>Balneolia</taxon>
        <taxon>Balneolales</taxon>
        <taxon>Balneolaceae</taxon>
        <taxon>Fodinibius</taxon>
    </lineage>
</organism>
<dbReference type="Pfam" id="PF07593">
    <property type="entry name" value="UnbV_ASPIC"/>
    <property type="match status" value="1"/>
</dbReference>
<gene>
    <name evidence="3" type="ORF">SAMN06265218_11351</name>
</gene>